<dbReference type="Proteomes" id="UP001155145">
    <property type="component" value="Unassembled WGS sequence"/>
</dbReference>
<sequence>MKKAVAAAALAAVAVCGLSACSSPALSTEDTCLELRAIVADFPNSEPADEVLADIGKQFNDLARKSSDTLKDDIRTAGKVISAGPDGGEPTEDDRKALDRLDESCNLSSVR</sequence>
<organism evidence="3 6">
    <name type="scientific">Arthrobacter zhangbolii</name>
    <dbReference type="NCBI Taxonomy" id="2886936"/>
    <lineage>
        <taxon>Bacteria</taxon>
        <taxon>Bacillati</taxon>
        <taxon>Actinomycetota</taxon>
        <taxon>Actinomycetes</taxon>
        <taxon>Micrococcales</taxon>
        <taxon>Micrococcaceae</taxon>
        <taxon>Arthrobacter</taxon>
    </lineage>
</organism>
<evidence type="ECO:0000256" key="2">
    <source>
        <dbReference type="SAM" id="SignalP"/>
    </source>
</evidence>
<dbReference type="PROSITE" id="PS51257">
    <property type="entry name" value="PROKAR_LIPOPROTEIN"/>
    <property type="match status" value="1"/>
</dbReference>
<evidence type="ECO:0008006" key="7">
    <source>
        <dbReference type="Google" id="ProtNLM"/>
    </source>
</evidence>
<accession>A0A9X1M7Z1</accession>
<dbReference type="AlphaFoldDB" id="A0A9X1M7Z1"/>
<dbReference type="Proteomes" id="UP000829758">
    <property type="component" value="Chromosome"/>
</dbReference>
<feature type="chain" id="PRO_5040957025" description="Lipoprotein" evidence="2">
    <location>
        <begin position="28"/>
        <end position="111"/>
    </location>
</feature>
<evidence type="ECO:0000256" key="1">
    <source>
        <dbReference type="SAM" id="MobiDB-lite"/>
    </source>
</evidence>
<keyword evidence="2" id="KW-0732">Signal</keyword>
<dbReference type="EMBL" id="JAJFZT010000003">
    <property type="protein sequence ID" value="MCC3272197.1"/>
    <property type="molecule type" value="Genomic_DNA"/>
</dbReference>
<feature type="region of interest" description="Disordered" evidence="1">
    <location>
        <begin position="78"/>
        <end position="111"/>
    </location>
</feature>
<dbReference type="EMBL" id="CP094984">
    <property type="protein sequence ID" value="UON91931.1"/>
    <property type="molecule type" value="Genomic_DNA"/>
</dbReference>
<evidence type="ECO:0000313" key="6">
    <source>
        <dbReference type="Proteomes" id="UP001155145"/>
    </source>
</evidence>
<evidence type="ECO:0000313" key="4">
    <source>
        <dbReference type="EMBL" id="UON91931.1"/>
    </source>
</evidence>
<gene>
    <name evidence="3" type="ORF">LJ755_05560</name>
    <name evidence="4" type="ORF">MUK71_15355</name>
</gene>
<protein>
    <recommendedName>
        <fullName evidence="7">Lipoprotein</fullName>
    </recommendedName>
</protein>
<name>A0A9X1M7Z1_9MICC</name>
<evidence type="ECO:0000313" key="3">
    <source>
        <dbReference type="EMBL" id="MCC3272197.1"/>
    </source>
</evidence>
<keyword evidence="5" id="KW-1185">Reference proteome</keyword>
<feature type="signal peptide" evidence="2">
    <location>
        <begin position="1"/>
        <end position="27"/>
    </location>
</feature>
<dbReference type="RefSeq" id="WP_227928288.1">
    <property type="nucleotide sequence ID" value="NZ_CP094984.1"/>
</dbReference>
<proteinExistence type="predicted"/>
<reference evidence="3" key="1">
    <citation type="submission" date="2021-10" db="EMBL/GenBank/DDBJ databases">
        <title>Novel species in genus Arthrobacter.</title>
        <authorList>
            <person name="Liu Y."/>
        </authorList>
    </citation>
    <scope>NUCLEOTIDE SEQUENCE</scope>
    <source>
        <strain evidence="3">Zg-Y462</strain>
        <strain evidence="5">zg-Y462</strain>
    </source>
</reference>
<evidence type="ECO:0000313" key="5">
    <source>
        <dbReference type="Proteomes" id="UP000829758"/>
    </source>
</evidence>
<feature type="compositionally biased region" description="Basic and acidic residues" evidence="1">
    <location>
        <begin position="93"/>
        <end position="103"/>
    </location>
</feature>